<accession>A0A2P7BQ50</accession>
<gene>
    <name evidence="1" type="ORF">CU102_12385</name>
</gene>
<reference evidence="2" key="1">
    <citation type="submission" date="2017-11" db="EMBL/GenBank/DDBJ databases">
        <authorList>
            <person name="Kuznetsova I."/>
            <person name="Sazanova A."/>
            <person name="Chirak E."/>
            <person name="Safronova V."/>
            <person name="Willems A."/>
        </authorList>
    </citation>
    <scope>NUCLEOTIDE SEQUENCE [LARGE SCALE GENOMIC DNA]</scope>
    <source>
        <strain evidence="2">STM 196</strain>
    </source>
</reference>
<dbReference type="AlphaFoldDB" id="A0A2P7BQ50"/>
<protein>
    <submittedName>
        <fullName evidence="1">Uncharacterized protein</fullName>
    </submittedName>
</protein>
<comment type="caution">
    <text evidence="1">The sequence shown here is derived from an EMBL/GenBank/DDBJ whole genome shotgun (WGS) entry which is preliminary data.</text>
</comment>
<dbReference type="EMBL" id="PGGO01000008">
    <property type="protein sequence ID" value="PSH68555.1"/>
    <property type="molecule type" value="Genomic_DNA"/>
</dbReference>
<dbReference type="Proteomes" id="UP000241444">
    <property type="component" value="Unassembled WGS sequence"/>
</dbReference>
<sequence length="61" mass="6709">MTGTFPASPTLDELIKEAKRWHIFHRSRGKLGQIESLAAQIRIRALNDAKAAVDSGDKPHG</sequence>
<evidence type="ECO:0000313" key="2">
    <source>
        <dbReference type="Proteomes" id="UP000241444"/>
    </source>
</evidence>
<organism evidence="1 2">
    <name type="scientific">Phyllobacterium brassicacearum</name>
    <dbReference type="NCBI Taxonomy" id="314235"/>
    <lineage>
        <taxon>Bacteria</taxon>
        <taxon>Pseudomonadati</taxon>
        <taxon>Pseudomonadota</taxon>
        <taxon>Alphaproteobacteria</taxon>
        <taxon>Hyphomicrobiales</taxon>
        <taxon>Phyllobacteriaceae</taxon>
        <taxon>Phyllobacterium</taxon>
    </lineage>
</organism>
<dbReference type="RefSeq" id="WP_106711412.1">
    <property type="nucleotide sequence ID" value="NZ_PGGO01000008.1"/>
</dbReference>
<proteinExistence type="predicted"/>
<name>A0A2P7BQ50_9HYPH</name>
<keyword evidence="2" id="KW-1185">Reference proteome</keyword>
<evidence type="ECO:0000313" key="1">
    <source>
        <dbReference type="EMBL" id="PSH68555.1"/>
    </source>
</evidence>